<name>A0A9N8HPG5_9STRA</name>
<dbReference type="AlphaFoldDB" id="A0A9N8HPG5"/>
<dbReference type="Proteomes" id="UP001153069">
    <property type="component" value="Unassembled WGS sequence"/>
</dbReference>
<reference evidence="1" key="1">
    <citation type="submission" date="2020-06" db="EMBL/GenBank/DDBJ databases">
        <authorList>
            <consortium name="Plant Systems Biology data submission"/>
        </authorList>
    </citation>
    <scope>NUCLEOTIDE SEQUENCE</scope>
    <source>
        <strain evidence="1">D6</strain>
    </source>
</reference>
<protein>
    <submittedName>
        <fullName evidence="1">Uncharacterized protein</fullName>
    </submittedName>
</protein>
<gene>
    <name evidence="1" type="ORF">SEMRO_1086_G239771.1</name>
</gene>
<sequence length="109" mass="11269">MGGQEGEADRAGGSLTAALGASTTIQNLWLSSFLVRALLSPVSGMISLEVLVACVYSRAQLLDEGLKVLAGGIAGGIADNRSLNLASSEFESTGRPIRLEASTNHVHPF</sequence>
<evidence type="ECO:0000313" key="1">
    <source>
        <dbReference type="EMBL" id="CAB9520257.1"/>
    </source>
</evidence>
<dbReference type="EMBL" id="CAICTM010001084">
    <property type="protein sequence ID" value="CAB9520257.1"/>
    <property type="molecule type" value="Genomic_DNA"/>
</dbReference>
<accession>A0A9N8HPG5</accession>
<keyword evidence="2" id="KW-1185">Reference proteome</keyword>
<comment type="caution">
    <text evidence="1">The sequence shown here is derived from an EMBL/GenBank/DDBJ whole genome shotgun (WGS) entry which is preliminary data.</text>
</comment>
<organism evidence="1 2">
    <name type="scientific">Seminavis robusta</name>
    <dbReference type="NCBI Taxonomy" id="568900"/>
    <lineage>
        <taxon>Eukaryota</taxon>
        <taxon>Sar</taxon>
        <taxon>Stramenopiles</taxon>
        <taxon>Ochrophyta</taxon>
        <taxon>Bacillariophyta</taxon>
        <taxon>Bacillariophyceae</taxon>
        <taxon>Bacillariophycidae</taxon>
        <taxon>Naviculales</taxon>
        <taxon>Naviculaceae</taxon>
        <taxon>Seminavis</taxon>
    </lineage>
</organism>
<evidence type="ECO:0000313" key="2">
    <source>
        <dbReference type="Proteomes" id="UP001153069"/>
    </source>
</evidence>
<proteinExistence type="predicted"/>